<feature type="compositionally biased region" description="Basic and acidic residues" evidence="1">
    <location>
        <begin position="122"/>
        <end position="135"/>
    </location>
</feature>
<reference evidence="3 4" key="1">
    <citation type="submission" date="2019-06" db="EMBL/GenBank/DDBJ databases">
        <title>Streptomyces sporangiiformans sp. nov., a novel actinomycete isolated from soil in Mount Song.</title>
        <authorList>
            <person name="Han L."/>
        </authorList>
    </citation>
    <scope>NUCLEOTIDE SEQUENCE [LARGE SCALE GENOMIC DNA]</scope>
    <source>
        <strain evidence="3 4">NEAU-SSA 1</strain>
    </source>
</reference>
<dbReference type="Pfam" id="PF14690">
    <property type="entry name" value="Zn_ribbon_ISL3"/>
    <property type="match status" value="1"/>
</dbReference>
<protein>
    <recommendedName>
        <fullName evidence="2">Transposase IS204/IS1001/IS1096/IS1165 zinc-finger domain-containing protein</fullName>
    </recommendedName>
</protein>
<evidence type="ECO:0000313" key="4">
    <source>
        <dbReference type="Proteomes" id="UP000317378"/>
    </source>
</evidence>
<dbReference type="AlphaFoldDB" id="A0A505DJG4"/>
<organism evidence="3 4">
    <name type="scientific">Streptomyces sporangiiformans</name>
    <dbReference type="NCBI Taxonomy" id="2315329"/>
    <lineage>
        <taxon>Bacteria</taxon>
        <taxon>Bacillati</taxon>
        <taxon>Actinomycetota</taxon>
        <taxon>Actinomycetes</taxon>
        <taxon>Kitasatosporales</taxon>
        <taxon>Streptomycetaceae</taxon>
        <taxon>Streptomyces</taxon>
    </lineage>
</organism>
<sequence>MPRSARGTGDRFGRVFPAVASKTVEDLLFPGIGVRVEHVSDSSAGLVVEAIATGQPGRCPDCRKRASRVHSSYQRTLDERPLGDRRVMVRLRVRRYFCDQQELCPPHIRGAGRWSDRTAPPVERRPDGLAAVDRS</sequence>
<evidence type="ECO:0000256" key="1">
    <source>
        <dbReference type="SAM" id="MobiDB-lite"/>
    </source>
</evidence>
<proteinExistence type="predicted"/>
<feature type="domain" description="Transposase IS204/IS1001/IS1096/IS1165 zinc-finger" evidence="2">
    <location>
        <begin position="55"/>
        <end position="99"/>
    </location>
</feature>
<dbReference type="EMBL" id="VCHX02000173">
    <property type="protein sequence ID" value="TPQ18649.1"/>
    <property type="molecule type" value="Genomic_DNA"/>
</dbReference>
<accession>A0A505DJG4</accession>
<feature type="region of interest" description="Disordered" evidence="1">
    <location>
        <begin position="109"/>
        <end position="135"/>
    </location>
</feature>
<gene>
    <name evidence="3" type="ORF">FGD71_029945</name>
</gene>
<dbReference type="InterPro" id="IPR029261">
    <property type="entry name" value="Transposase_Znf"/>
</dbReference>
<evidence type="ECO:0000313" key="3">
    <source>
        <dbReference type="EMBL" id="TPQ18649.1"/>
    </source>
</evidence>
<comment type="caution">
    <text evidence="3">The sequence shown here is derived from an EMBL/GenBank/DDBJ whole genome shotgun (WGS) entry which is preliminary data.</text>
</comment>
<dbReference type="Proteomes" id="UP000317378">
    <property type="component" value="Unassembled WGS sequence"/>
</dbReference>
<name>A0A505DJG4_9ACTN</name>
<keyword evidence="4" id="KW-1185">Reference proteome</keyword>
<evidence type="ECO:0000259" key="2">
    <source>
        <dbReference type="Pfam" id="PF14690"/>
    </source>
</evidence>
<dbReference type="OrthoDB" id="3238779at2"/>